<feature type="region of interest" description="Disordered" evidence="3">
    <location>
        <begin position="261"/>
        <end position="300"/>
    </location>
</feature>
<dbReference type="PROSITE" id="PS00633">
    <property type="entry name" value="BROMODOMAIN_1"/>
    <property type="match status" value="1"/>
</dbReference>
<evidence type="ECO:0000259" key="4">
    <source>
        <dbReference type="PROSITE" id="PS50014"/>
    </source>
</evidence>
<feature type="compositionally biased region" description="Basic and acidic residues" evidence="3">
    <location>
        <begin position="261"/>
        <end position="277"/>
    </location>
</feature>
<sequence length="701" mass="78194">MGDVSKTTMKKRKKKGRPSLIDLQKRFLKQQKLQERHSQPPNAFNFASNPRTPSSRRDRNVHPVAECVTGCDGGGNDDDDDDERIEKKHKPLLGLTSCQNYPTLSANPLRNPASNSEDSEAALKRRRIGAPQFGSYEVSEKALKATDTEHGSQVESGPTTTLPDKKLLIFILDRLQKKDTHGVFSEPVDPNELPDYHVIIENPMDFGTVRAKLDGGAYANLEQFEEDIFLICSNAMKYNTSDTVFYRQAKTIQELAKKDFENLRQDSSDDSEPEQKVVRRGRPPGKSQKRSLSLGNPIESIGTEFCTPPTTLASGCDDSNSVNGYNLRRSRSSFRPLSSDPLVRTSSTTQHGETLASWLPEWKNEFPASVLKGVLKSGKNDNMAVDENRRDTYNHSLPSGNWPSVFGDFDGDLKQLITVRRVIPHSLLFFNVEYVLDYIWKIASKKIESISRELGFVLTQEIEMLRQPRMLPMDGGSLSDTKTVAESAGILPCKSISGSNFGISSNFLKHSEDTEIDRERSTQSETILLDRSRGGMASTTCIPNEEKTVIPSNIHRNFVPHFSPEMRMVRLDSIMGGTSCSDDSSVPYQMHCTSPAHNTASFQIPSGDMDLLSLVKMQRLSEDGSHSQHSPARVYVQELIEARRDEKGLGEKTRWQELSTHPVLDSVTFNPDLNFGLGSSVAPSSNLQILSQIQPDLVLQL</sequence>
<name>A0A6J1C905_MOMCH</name>
<dbReference type="Gene3D" id="1.20.920.10">
    <property type="entry name" value="Bromodomain-like"/>
    <property type="match status" value="1"/>
</dbReference>
<dbReference type="SUPFAM" id="SSF47370">
    <property type="entry name" value="Bromodomain"/>
    <property type="match status" value="1"/>
</dbReference>
<evidence type="ECO:0000256" key="3">
    <source>
        <dbReference type="SAM" id="MobiDB-lite"/>
    </source>
</evidence>
<dbReference type="PANTHER" id="PTHR22881">
    <property type="entry name" value="BROMODOMAIN CONTAINING PROTEIN"/>
    <property type="match status" value="1"/>
</dbReference>
<dbReference type="CDD" id="cd04369">
    <property type="entry name" value="Bromodomain"/>
    <property type="match status" value="1"/>
</dbReference>
<dbReference type="InterPro" id="IPR051831">
    <property type="entry name" value="Bromodomain_contain_prot"/>
</dbReference>
<dbReference type="KEGG" id="mcha:111009072"/>
<dbReference type="InterPro" id="IPR036427">
    <property type="entry name" value="Bromodomain-like_sf"/>
</dbReference>
<evidence type="ECO:0000313" key="5">
    <source>
        <dbReference type="Proteomes" id="UP000504603"/>
    </source>
</evidence>
<feature type="compositionally biased region" description="Basic residues" evidence="3">
    <location>
        <begin position="8"/>
        <end position="17"/>
    </location>
</feature>
<evidence type="ECO:0000256" key="1">
    <source>
        <dbReference type="ARBA" id="ARBA00023117"/>
    </source>
</evidence>
<protein>
    <submittedName>
        <fullName evidence="6">Uncharacterized protein LOC111009072</fullName>
    </submittedName>
</protein>
<dbReference type="RefSeq" id="XP_022137702.1">
    <property type="nucleotide sequence ID" value="XM_022282010.1"/>
</dbReference>
<dbReference type="Pfam" id="PF00439">
    <property type="entry name" value="Bromodomain"/>
    <property type="match status" value="1"/>
</dbReference>
<feature type="compositionally biased region" description="Basic residues" evidence="3">
    <location>
        <begin position="278"/>
        <end position="289"/>
    </location>
</feature>
<feature type="domain" description="Bromo" evidence="4">
    <location>
        <begin position="176"/>
        <end position="246"/>
    </location>
</feature>
<dbReference type="AlphaFoldDB" id="A0A6J1C905"/>
<dbReference type="InterPro" id="IPR018359">
    <property type="entry name" value="Bromodomain_CS"/>
</dbReference>
<dbReference type="InterPro" id="IPR001487">
    <property type="entry name" value="Bromodomain"/>
</dbReference>
<dbReference type="OrthoDB" id="21449at2759"/>
<gene>
    <name evidence="6" type="primary">LOC111009072</name>
</gene>
<dbReference type="PRINTS" id="PR00503">
    <property type="entry name" value="BROMODOMAIN"/>
</dbReference>
<proteinExistence type="predicted"/>
<dbReference type="GeneID" id="111009072"/>
<reference evidence="6" key="1">
    <citation type="submission" date="2025-08" db="UniProtKB">
        <authorList>
            <consortium name="RefSeq"/>
        </authorList>
    </citation>
    <scope>IDENTIFICATION</scope>
    <source>
        <strain evidence="6">OHB3-1</strain>
    </source>
</reference>
<evidence type="ECO:0000313" key="6">
    <source>
        <dbReference type="RefSeq" id="XP_022137702.1"/>
    </source>
</evidence>
<dbReference type="PROSITE" id="PS50014">
    <property type="entry name" value="BROMODOMAIN_2"/>
    <property type="match status" value="1"/>
</dbReference>
<feature type="compositionally biased region" description="Polar residues" evidence="3">
    <location>
        <begin position="39"/>
        <end position="53"/>
    </location>
</feature>
<accession>A0A6J1C905</accession>
<keyword evidence="1 2" id="KW-0103">Bromodomain</keyword>
<evidence type="ECO:0000256" key="2">
    <source>
        <dbReference type="PROSITE-ProRule" id="PRU00035"/>
    </source>
</evidence>
<organism evidence="5 6">
    <name type="scientific">Momordica charantia</name>
    <name type="common">Bitter gourd</name>
    <name type="synonym">Balsam pear</name>
    <dbReference type="NCBI Taxonomy" id="3673"/>
    <lineage>
        <taxon>Eukaryota</taxon>
        <taxon>Viridiplantae</taxon>
        <taxon>Streptophyta</taxon>
        <taxon>Embryophyta</taxon>
        <taxon>Tracheophyta</taxon>
        <taxon>Spermatophyta</taxon>
        <taxon>Magnoliopsida</taxon>
        <taxon>eudicotyledons</taxon>
        <taxon>Gunneridae</taxon>
        <taxon>Pentapetalae</taxon>
        <taxon>rosids</taxon>
        <taxon>fabids</taxon>
        <taxon>Cucurbitales</taxon>
        <taxon>Cucurbitaceae</taxon>
        <taxon>Momordiceae</taxon>
        <taxon>Momordica</taxon>
    </lineage>
</organism>
<dbReference type="SMART" id="SM00297">
    <property type="entry name" value="BROMO"/>
    <property type="match status" value="1"/>
</dbReference>
<dbReference type="PANTHER" id="PTHR22881:SF11">
    <property type="entry name" value="BROMODOMAIN-CONTAINING PROTEIN DDB_G0270170-LIKE ISOFORM X1"/>
    <property type="match status" value="1"/>
</dbReference>
<feature type="region of interest" description="Disordered" evidence="3">
    <location>
        <begin position="1"/>
        <end position="63"/>
    </location>
</feature>
<keyword evidence="5" id="KW-1185">Reference proteome</keyword>
<dbReference type="Proteomes" id="UP000504603">
    <property type="component" value="Unplaced"/>
</dbReference>